<name>A0ABR8LMD7_9ALTE</name>
<evidence type="ECO:0000313" key="4">
    <source>
        <dbReference type="EMBL" id="MBD3586221.1"/>
    </source>
</evidence>
<feature type="chain" id="PRO_5046739782" description="GlyGly-CTERM sorting domain-containing protein" evidence="3">
    <location>
        <begin position="19"/>
        <end position="231"/>
    </location>
</feature>
<sequence>MKRTMLFLLPLLSMPTFAASQTQTTEPVMVTVSQSQNLPPDTKKHKPGPARSTSAFASQKVDQHNSVVNQDFWIYDSWLTLNTDEDYDGYYSSFSLSFDADTFFQAHELYAVIYLGDAVEYKSVYVTSVFTIFGENSDDYLTLDIELVSGFMPYDYDIRIELYDAHNDERVAIHDAFDDADLALVSLESRSNDQPYHDAHHDSSRHGGSIGVVGLFLLLVAIIRRCTRLKL</sequence>
<evidence type="ECO:0000256" key="2">
    <source>
        <dbReference type="SAM" id="Phobius"/>
    </source>
</evidence>
<protein>
    <recommendedName>
        <fullName evidence="6">GlyGly-CTERM sorting domain-containing protein</fullName>
    </recommendedName>
</protein>
<evidence type="ECO:0008006" key="6">
    <source>
        <dbReference type="Google" id="ProtNLM"/>
    </source>
</evidence>
<reference evidence="4 5" key="1">
    <citation type="submission" date="2020-04" db="EMBL/GenBank/DDBJ databases">
        <title>Salinimonas sp. HHU 13199.</title>
        <authorList>
            <person name="Cui X."/>
            <person name="Zhang D."/>
        </authorList>
    </citation>
    <scope>NUCLEOTIDE SEQUENCE [LARGE SCALE GENOMIC DNA]</scope>
    <source>
        <strain evidence="4 5">HHU 13199</strain>
    </source>
</reference>
<evidence type="ECO:0000256" key="3">
    <source>
        <dbReference type="SAM" id="SignalP"/>
    </source>
</evidence>
<keyword evidence="2" id="KW-1133">Transmembrane helix</keyword>
<keyword evidence="2" id="KW-0472">Membrane</keyword>
<dbReference type="Proteomes" id="UP000624419">
    <property type="component" value="Unassembled WGS sequence"/>
</dbReference>
<accession>A0ABR8LMD7</accession>
<dbReference type="RefSeq" id="WP_191024978.1">
    <property type="nucleotide sequence ID" value="NZ_JABBXD010000005.1"/>
</dbReference>
<comment type="caution">
    <text evidence="4">The sequence shown here is derived from an EMBL/GenBank/DDBJ whole genome shotgun (WGS) entry which is preliminary data.</text>
</comment>
<organism evidence="4 5">
    <name type="scientific">Salinimonas profundi</name>
    <dbReference type="NCBI Taxonomy" id="2729140"/>
    <lineage>
        <taxon>Bacteria</taxon>
        <taxon>Pseudomonadati</taxon>
        <taxon>Pseudomonadota</taxon>
        <taxon>Gammaproteobacteria</taxon>
        <taxon>Alteromonadales</taxon>
        <taxon>Alteromonadaceae</taxon>
        <taxon>Alteromonas/Salinimonas group</taxon>
        <taxon>Salinimonas</taxon>
    </lineage>
</organism>
<keyword evidence="5" id="KW-1185">Reference proteome</keyword>
<gene>
    <name evidence="4" type="ORF">HHX48_10755</name>
</gene>
<proteinExistence type="predicted"/>
<keyword evidence="2" id="KW-0812">Transmembrane</keyword>
<keyword evidence="3" id="KW-0732">Signal</keyword>
<dbReference type="NCBIfam" id="NF038116">
    <property type="entry name" value="Sden1266_dom"/>
    <property type="match status" value="1"/>
</dbReference>
<feature type="signal peptide" evidence="3">
    <location>
        <begin position="1"/>
        <end position="18"/>
    </location>
</feature>
<dbReference type="EMBL" id="JABBXD010000005">
    <property type="protein sequence ID" value="MBD3586221.1"/>
    <property type="molecule type" value="Genomic_DNA"/>
</dbReference>
<evidence type="ECO:0000256" key="1">
    <source>
        <dbReference type="SAM" id="MobiDB-lite"/>
    </source>
</evidence>
<feature type="region of interest" description="Disordered" evidence="1">
    <location>
        <begin position="32"/>
        <end position="56"/>
    </location>
</feature>
<feature type="transmembrane region" description="Helical" evidence="2">
    <location>
        <begin position="206"/>
        <end position="223"/>
    </location>
</feature>
<evidence type="ECO:0000313" key="5">
    <source>
        <dbReference type="Proteomes" id="UP000624419"/>
    </source>
</evidence>